<keyword evidence="2" id="KW-0732">Signal</keyword>
<feature type="chain" id="PRO_5014805640" description="PpiC domain-containing protein" evidence="2">
    <location>
        <begin position="24"/>
        <end position="313"/>
    </location>
</feature>
<evidence type="ECO:0000313" key="5">
    <source>
        <dbReference type="Proteomes" id="UP000229681"/>
    </source>
</evidence>
<dbReference type="InterPro" id="IPR023058">
    <property type="entry name" value="PPIase_PpiC_CS"/>
</dbReference>
<dbReference type="InterPro" id="IPR000297">
    <property type="entry name" value="PPIase_PpiC"/>
</dbReference>
<dbReference type="InterPro" id="IPR027304">
    <property type="entry name" value="Trigger_fact/SurA_dom_sf"/>
</dbReference>
<dbReference type="PROSITE" id="PS01096">
    <property type="entry name" value="PPIC_PPIASE_1"/>
    <property type="match status" value="1"/>
</dbReference>
<feature type="signal peptide" evidence="2">
    <location>
        <begin position="1"/>
        <end position="23"/>
    </location>
</feature>
<evidence type="ECO:0000256" key="2">
    <source>
        <dbReference type="SAM" id="SignalP"/>
    </source>
</evidence>
<protein>
    <recommendedName>
        <fullName evidence="3">PpiC domain-containing protein</fullName>
    </recommendedName>
</protein>
<keyword evidence="1" id="KW-0697">Rotamase</keyword>
<dbReference type="AlphaFoldDB" id="A0A2M8PA78"/>
<dbReference type="Proteomes" id="UP000229681">
    <property type="component" value="Unassembled WGS sequence"/>
</dbReference>
<evidence type="ECO:0000259" key="3">
    <source>
        <dbReference type="PROSITE" id="PS50198"/>
    </source>
</evidence>
<feature type="domain" description="PpiC" evidence="3">
    <location>
        <begin position="185"/>
        <end position="276"/>
    </location>
</feature>
<dbReference type="GO" id="GO:0003755">
    <property type="term" value="F:peptidyl-prolyl cis-trans isomerase activity"/>
    <property type="evidence" value="ECO:0007669"/>
    <property type="project" value="UniProtKB-KW"/>
</dbReference>
<dbReference type="Pfam" id="PF13616">
    <property type="entry name" value="Rotamase_3"/>
    <property type="match status" value="1"/>
</dbReference>
<dbReference type="PROSITE" id="PS51257">
    <property type="entry name" value="PROKAR_LIPOPROTEIN"/>
    <property type="match status" value="1"/>
</dbReference>
<comment type="caution">
    <text evidence="4">The sequence shown here is derived from an EMBL/GenBank/DDBJ whole genome shotgun (WGS) entry which is preliminary data.</text>
</comment>
<dbReference type="EMBL" id="PGTM01000383">
    <property type="protein sequence ID" value="PJF34458.1"/>
    <property type="molecule type" value="Genomic_DNA"/>
</dbReference>
<evidence type="ECO:0000256" key="1">
    <source>
        <dbReference type="PROSITE-ProRule" id="PRU00278"/>
    </source>
</evidence>
<name>A0A2M8PA78_9CHLR</name>
<dbReference type="SUPFAM" id="SSF54534">
    <property type="entry name" value="FKBP-like"/>
    <property type="match status" value="1"/>
</dbReference>
<accession>A0A2M8PA78</accession>
<gene>
    <name evidence="4" type="ORF">CUN49_15560</name>
</gene>
<dbReference type="SUPFAM" id="SSF109998">
    <property type="entry name" value="Triger factor/SurA peptide-binding domain-like"/>
    <property type="match status" value="1"/>
</dbReference>
<proteinExistence type="predicted"/>
<keyword evidence="1" id="KW-0413">Isomerase</keyword>
<dbReference type="PANTHER" id="PTHR47245:SF2">
    <property type="entry name" value="PEPTIDYL-PROLYL CIS-TRANS ISOMERASE HP_0175-RELATED"/>
    <property type="match status" value="1"/>
</dbReference>
<sequence>MPISALRSALTIACLCLSALLSACEAAAPQTTIAANPPANSPIAPPTAQALQPTPTAEILAARVNDQGISMAALDREVTRRLETIRSFGNPLPRDLAAFRNEVLDTLIEQLLIEQAAAIQGIQVTDEELDAEIAAIIQIAGSRENWEAQLKADRLSEADYRASLRAALITQRMRDIVTAAACKNVEQVRARHILVPDEQKALALRAQLENGADFAELAALNSLDVTTNQIGGDLGWFARGQLLQEEIEIAAFSLPLNALSAPIKTELGYHLLQVLERSKDRPVDDEMCYRLTESTFERWIQELLSRAKIEKFL</sequence>
<organism evidence="4 5">
    <name type="scientific">Candidatus Thermofonsia Clade 1 bacterium</name>
    <dbReference type="NCBI Taxonomy" id="2364210"/>
    <lineage>
        <taxon>Bacteria</taxon>
        <taxon>Bacillati</taxon>
        <taxon>Chloroflexota</taxon>
        <taxon>Candidatus Thermofontia</taxon>
        <taxon>Candidatus Thermofonsia Clade 1</taxon>
    </lineage>
</organism>
<dbReference type="Gene3D" id="3.10.50.40">
    <property type="match status" value="1"/>
</dbReference>
<reference evidence="4 5" key="1">
    <citation type="submission" date="2017-11" db="EMBL/GenBank/DDBJ databases">
        <title>Evolution of Phototrophy in the Chloroflexi Phylum Driven by Horizontal Gene Transfer.</title>
        <authorList>
            <person name="Ward L.M."/>
            <person name="Hemp J."/>
            <person name="Shih P.M."/>
            <person name="Mcglynn S.E."/>
            <person name="Fischer W."/>
        </authorList>
    </citation>
    <scope>NUCLEOTIDE SEQUENCE [LARGE SCALE GENOMIC DNA]</scope>
    <source>
        <strain evidence="4">JP3_13</strain>
    </source>
</reference>
<dbReference type="InterPro" id="IPR050245">
    <property type="entry name" value="PrsA_foldase"/>
</dbReference>
<evidence type="ECO:0000313" key="4">
    <source>
        <dbReference type="EMBL" id="PJF34458.1"/>
    </source>
</evidence>
<dbReference type="Pfam" id="PF13624">
    <property type="entry name" value="SurA_N_3"/>
    <property type="match status" value="1"/>
</dbReference>
<dbReference type="PANTHER" id="PTHR47245">
    <property type="entry name" value="PEPTIDYLPROLYL ISOMERASE"/>
    <property type="match status" value="1"/>
</dbReference>
<dbReference type="InterPro" id="IPR046357">
    <property type="entry name" value="PPIase_dom_sf"/>
</dbReference>
<dbReference type="Gene3D" id="1.10.4030.10">
    <property type="entry name" value="Porin chaperone SurA, peptide-binding domain"/>
    <property type="match status" value="1"/>
</dbReference>
<dbReference type="PROSITE" id="PS50198">
    <property type="entry name" value="PPIC_PPIASE_2"/>
    <property type="match status" value="1"/>
</dbReference>